<dbReference type="PANTHER" id="PTHR33337:SF44">
    <property type="entry name" value="DUF636 DOMAIN PROTEIN (AFU_ORTHOLOGUE AFUA_1G09754)"/>
    <property type="match status" value="1"/>
</dbReference>
<dbReference type="GO" id="GO:0046872">
    <property type="term" value="F:metal ion binding"/>
    <property type="evidence" value="ECO:0007669"/>
    <property type="project" value="UniProtKB-KW"/>
</dbReference>
<proteinExistence type="inferred from homology"/>
<gene>
    <name evidence="6" type="ORF">HH303_09350</name>
</gene>
<dbReference type="Proteomes" id="UP000539372">
    <property type="component" value="Unassembled WGS sequence"/>
</dbReference>
<dbReference type="PROSITE" id="PS51891">
    <property type="entry name" value="CENP_V_GFA"/>
    <property type="match status" value="1"/>
</dbReference>
<keyword evidence="2" id="KW-0479">Metal-binding</keyword>
<name>A0A7Y0E1G2_9PROT</name>
<evidence type="ECO:0000256" key="1">
    <source>
        <dbReference type="ARBA" id="ARBA00005495"/>
    </source>
</evidence>
<dbReference type="GO" id="GO:0016846">
    <property type="term" value="F:carbon-sulfur lyase activity"/>
    <property type="evidence" value="ECO:0007669"/>
    <property type="project" value="InterPro"/>
</dbReference>
<dbReference type="SUPFAM" id="SSF51316">
    <property type="entry name" value="Mss4-like"/>
    <property type="match status" value="1"/>
</dbReference>
<dbReference type="AlphaFoldDB" id="A0A7Y0E1G2"/>
<evidence type="ECO:0000313" key="7">
    <source>
        <dbReference type="Proteomes" id="UP000539372"/>
    </source>
</evidence>
<dbReference type="InterPro" id="IPR006913">
    <property type="entry name" value="CENP-V/GFA"/>
</dbReference>
<accession>A0A7Y0E1G2</accession>
<evidence type="ECO:0000259" key="5">
    <source>
        <dbReference type="PROSITE" id="PS51891"/>
    </source>
</evidence>
<dbReference type="Gene3D" id="2.170.150.70">
    <property type="match status" value="1"/>
</dbReference>
<keyword evidence="4" id="KW-0456">Lyase</keyword>
<keyword evidence="7" id="KW-1185">Reference proteome</keyword>
<reference evidence="6 7" key="1">
    <citation type="submission" date="2020-04" db="EMBL/GenBank/DDBJ databases">
        <title>Rhodospirillaceae bacterium KN72 isolated from deep sea.</title>
        <authorList>
            <person name="Zhang D.-C."/>
        </authorList>
    </citation>
    <scope>NUCLEOTIDE SEQUENCE [LARGE SCALE GENOMIC DNA]</scope>
    <source>
        <strain evidence="6 7">KN72</strain>
    </source>
</reference>
<evidence type="ECO:0000256" key="4">
    <source>
        <dbReference type="ARBA" id="ARBA00023239"/>
    </source>
</evidence>
<evidence type="ECO:0000256" key="3">
    <source>
        <dbReference type="ARBA" id="ARBA00022833"/>
    </source>
</evidence>
<dbReference type="InterPro" id="IPR011057">
    <property type="entry name" value="Mss4-like_sf"/>
</dbReference>
<evidence type="ECO:0000313" key="6">
    <source>
        <dbReference type="EMBL" id="NMM44686.1"/>
    </source>
</evidence>
<organism evidence="6 7">
    <name type="scientific">Pacificispira spongiicola</name>
    <dbReference type="NCBI Taxonomy" id="2729598"/>
    <lineage>
        <taxon>Bacteria</taxon>
        <taxon>Pseudomonadati</taxon>
        <taxon>Pseudomonadota</taxon>
        <taxon>Alphaproteobacteria</taxon>
        <taxon>Rhodospirillales</taxon>
        <taxon>Rhodospirillaceae</taxon>
        <taxon>Pacificispira</taxon>
    </lineage>
</organism>
<comment type="similarity">
    <text evidence="1">Belongs to the Gfa family.</text>
</comment>
<evidence type="ECO:0000256" key="2">
    <source>
        <dbReference type="ARBA" id="ARBA00022723"/>
    </source>
</evidence>
<comment type="caution">
    <text evidence="6">The sequence shown here is derived from an EMBL/GenBank/DDBJ whole genome shotgun (WGS) entry which is preliminary data.</text>
</comment>
<feature type="domain" description="CENP-V/GFA" evidence="5">
    <location>
        <begin position="3"/>
        <end position="129"/>
    </location>
</feature>
<protein>
    <submittedName>
        <fullName evidence="6">GFA family protein</fullName>
    </submittedName>
</protein>
<dbReference type="PANTHER" id="PTHR33337">
    <property type="entry name" value="GFA DOMAIN-CONTAINING PROTEIN"/>
    <property type="match status" value="1"/>
</dbReference>
<dbReference type="RefSeq" id="WP_169625031.1">
    <property type="nucleotide sequence ID" value="NZ_JABBNT010000002.1"/>
</dbReference>
<dbReference type="Pfam" id="PF04828">
    <property type="entry name" value="GFA"/>
    <property type="match status" value="1"/>
</dbReference>
<sequence length="159" mass="17940">MKLSGSCHCGSVRFTVESPHPYPYNRCYCSICRKTQGGGGYAINLGAVHETLSVEGADDVTVYRARDDRNETGISPLQRHFCRHCGSGLWCYDPRWPELVHPFASAIDTPLPDPPEYVHLMTRFKAPWCRIEGKPGDKSFPDYPDESLAAWHERLGLTR</sequence>
<dbReference type="EMBL" id="JABBNT010000002">
    <property type="protein sequence ID" value="NMM44686.1"/>
    <property type="molecule type" value="Genomic_DNA"/>
</dbReference>
<keyword evidence="3" id="KW-0862">Zinc</keyword>